<dbReference type="AlphaFoldDB" id="D4J7A3"/>
<dbReference type="KEGG" id="cct:CC1_14410"/>
<reference evidence="2 3" key="1">
    <citation type="submission" date="2010-03" db="EMBL/GenBank/DDBJ databases">
        <title>The genome sequence of Coprococcus catus GD/7.</title>
        <authorList>
            <consortium name="metaHIT consortium -- http://www.metahit.eu/"/>
            <person name="Pajon A."/>
            <person name="Turner K."/>
            <person name="Parkhill J."/>
            <person name="Duncan S."/>
            <person name="Flint H."/>
        </authorList>
    </citation>
    <scope>NUCLEOTIDE SEQUENCE [LARGE SCALE GENOMIC DNA]</scope>
    <source>
        <strain evidence="2 3">GD/7</strain>
    </source>
</reference>
<evidence type="ECO:0000313" key="3">
    <source>
        <dbReference type="Proteomes" id="UP000008798"/>
    </source>
</evidence>
<feature type="transmembrane region" description="Helical" evidence="1">
    <location>
        <begin position="24"/>
        <end position="41"/>
    </location>
</feature>
<dbReference type="Proteomes" id="UP000008798">
    <property type="component" value="Chromosome"/>
</dbReference>
<proteinExistence type="predicted"/>
<organism evidence="2 3">
    <name type="scientific">Coprococcus catus GD/7</name>
    <dbReference type="NCBI Taxonomy" id="717962"/>
    <lineage>
        <taxon>Bacteria</taxon>
        <taxon>Bacillati</taxon>
        <taxon>Bacillota</taxon>
        <taxon>Clostridia</taxon>
        <taxon>Lachnospirales</taxon>
        <taxon>Lachnospiraceae</taxon>
        <taxon>Coprococcus</taxon>
    </lineage>
</organism>
<evidence type="ECO:0000256" key="1">
    <source>
        <dbReference type="SAM" id="Phobius"/>
    </source>
</evidence>
<dbReference type="HOGENOM" id="CLU_1552681_0_0_9"/>
<gene>
    <name evidence="2" type="ORF">CC1_14410</name>
</gene>
<reference evidence="2 3" key="2">
    <citation type="submission" date="2010-03" db="EMBL/GenBank/DDBJ databases">
        <authorList>
            <person name="Pajon A."/>
        </authorList>
    </citation>
    <scope>NUCLEOTIDE SEQUENCE [LARGE SCALE GENOMIC DNA]</scope>
    <source>
        <strain evidence="2 3">GD/7</strain>
    </source>
</reference>
<dbReference type="EMBL" id="FP929038">
    <property type="protein sequence ID" value="CBK80224.1"/>
    <property type="molecule type" value="Genomic_DNA"/>
</dbReference>
<keyword evidence="1" id="KW-1133">Transmembrane helix</keyword>
<dbReference type="PATRIC" id="fig|717962.3.peg.1280"/>
<evidence type="ECO:0000313" key="2">
    <source>
        <dbReference type="EMBL" id="CBK80224.1"/>
    </source>
</evidence>
<protein>
    <submittedName>
        <fullName evidence="2">Uncharacterized protein</fullName>
    </submittedName>
</protein>
<keyword evidence="1" id="KW-0472">Membrane</keyword>
<sequence>MPYDILETTKNKANIFLENGGEKMFWILVIGIVIVYCVLKGEDNSGSSSNKRSSTTTSKAQADKTLNVPYPYSTIKRMEVPVYIWETGINNKIATDILTKKIIYDEGNHLLVLHCGFGFENRNNFEMHWENAVFYDANGRMVDVQHKGCRGIVPKYDEFGEHPETIVEYELD</sequence>
<accession>D4J7A3</accession>
<keyword evidence="1" id="KW-0812">Transmembrane</keyword>
<name>D4J7A3_9FIRM</name>